<keyword evidence="2" id="KW-0238">DNA-binding</keyword>
<gene>
    <name evidence="2" type="ORF">GGQ65_000647</name>
</gene>
<accession>A0A7W6B3V7</accession>
<dbReference type="InterPro" id="IPR008893">
    <property type="entry name" value="WGR_domain"/>
</dbReference>
<dbReference type="InterPro" id="IPR049809">
    <property type="entry name" value="YehF/YfeS-like_WGR"/>
</dbReference>
<protein>
    <submittedName>
        <fullName evidence="2">Putative DNA-binding WGR domain protein</fullName>
    </submittedName>
</protein>
<dbReference type="AlphaFoldDB" id="A0A7W6B3V7"/>
<reference evidence="2 3" key="1">
    <citation type="submission" date="2020-08" db="EMBL/GenBank/DDBJ databases">
        <title>Genomic Encyclopedia of Type Strains, Phase IV (KMG-IV): sequencing the most valuable type-strain genomes for metagenomic binning, comparative biology and taxonomic classification.</title>
        <authorList>
            <person name="Goeker M."/>
        </authorList>
    </citation>
    <scope>NUCLEOTIDE SEQUENCE [LARGE SCALE GENOMIC DNA]</scope>
    <source>
        <strain evidence="2 3">DSM 19331</strain>
    </source>
</reference>
<dbReference type="Proteomes" id="UP000545490">
    <property type="component" value="Unassembled WGS sequence"/>
</dbReference>
<sequence length="115" mass="13021">MDRQMVSAHDPAMDAKADIMLLYRIDPSRNMARFYRLSIQPTLFGGSSLVRNWGRIGTEGRLTVELFDTPGEAAVAYERMAVRKLRRGYRYESATCATQGAVDAARHLDRLEHSD</sequence>
<dbReference type="EMBL" id="JACIDG010000002">
    <property type="protein sequence ID" value="MBB3913378.1"/>
    <property type="molecule type" value="Genomic_DNA"/>
</dbReference>
<evidence type="ECO:0000259" key="1">
    <source>
        <dbReference type="PROSITE" id="PS51977"/>
    </source>
</evidence>
<evidence type="ECO:0000313" key="3">
    <source>
        <dbReference type="Proteomes" id="UP000545490"/>
    </source>
</evidence>
<dbReference type="Pfam" id="PF05406">
    <property type="entry name" value="WGR"/>
    <property type="match status" value="1"/>
</dbReference>
<dbReference type="Gene3D" id="2.20.140.10">
    <property type="entry name" value="WGR domain"/>
    <property type="match status" value="1"/>
</dbReference>
<dbReference type="PROSITE" id="PS51977">
    <property type="entry name" value="WGR"/>
    <property type="match status" value="1"/>
</dbReference>
<name>A0A7W6B3V7_9HYPH</name>
<feature type="domain" description="WGR" evidence="1">
    <location>
        <begin position="1"/>
        <end position="102"/>
    </location>
</feature>
<organism evidence="2 3">
    <name type="scientific">Rhizobium fabae</name>
    <dbReference type="NCBI Taxonomy" id="573179"/>
    <lineage>
        <taxon>Bacteria</taxon>
        <taxon>Pseudomonadati</taxon>
        <taxon>Pseudomonadota</taxon>
        <taxon>Alphaproteobacteria</taxon>
        <taxon>Hyphomicrobiales</taxon>
        <taxon>Rhizobiaceae</taxon>
        <taxon>Rhizobium/Agrobacterium group</taxon>
        <taxon>Rhizobium</taxon>
    </lineage>
</organism>
<dbReference type="InterPro" id="IPR036930">
    <property type="entry name" value="WGR_dom_sf"/>
</dbReference>
<dbReference type="GO" id="GO:0003677">
    <property type="term" value="F:DNA binding"/>
    <property type="evidence" value="ECO:0007669"/>
    <property type="project" value="UniProtKB-KW"/>
</dbReference>
<dbReference type="RefSeq" id="WP_245438229.1">
    <property type="nucleotide sequence ID" value="NZ_JACIDG010000002.1"/>
</dbReference>
<dbReference type="CDD" id="cd07996">
    <property type="entry name" value="WGR_MMR_like"/>
    <property type="match status" value="1"/>
</dbReference>
<dbReference type="SUPFAM" id="SSF142921">
    <property type="entry name" value="WGR domain-like"/>
    <property type="match status" value="1"/>
</dbReference>
<evidence type="ECO:0000313" key="2">
    <source>
        <dbReference type="EMBL" id="MBB3913378.1"/>
    </source>
</evidence>
<comment type="caution">
    <text evidence="2">The sequence shown here is derived from an EMBL/GenBank/DDBJ whole genome shotgun (WGS) entry which is preliminary data.</text>
</comment>
<dbReference type="SMART" id="SM00773">
    <property type="entry name" value="WGR"/>
    <property type="match status" value="1"/>
</dbReference>
<proteinExistence type="predicted"/>